<comment type="caution">
    <text evidence="1">The sequence shown here is derived from an EMBL/GenBank/DDBJ whole genome shotgun (WGS) entry which is preliminary data.</text>
</comment>
<dbReference type="OrthoDB" id="6250172at2759"/>
<dbReference type="EMBL" id="JTDF01015366">
    <property type="protein sequence ID" value="KAF8562980.1"/>
    <property type="molecule type" value="Genomic_DNA"/>
</dbReference>
<sequence>MQTEATAFWYVTELVHALKYQAIHLDRLVAWKRCRSLKKGACRNCRREPTFQKSDTQYMKKEQKSLLTEAQAVLEKAALIFPETQSSVNPKSQKRSTNCDQDPSILYCTVSVTKGITSVTKSSVFPGRLPGTALKNTPSSQRIVMYKPVYETAPYKTYPIKSPKSRLTTNILTVDVKTDKNSNKCIRDAITRYNDPNYTVNSFASNSADVHAKHAFEYDESATLKLESHFDKLRIKLENACLCARKMKWQIALLSVSKIQRIRSLLSDYNFEIVTWGFRNMFYKQATRGENNHPLEKTFLCKHRLAFRLLQTFVNVFHFLNLAAADSTQLAWVCLMFGRFIYLRDCLQAGYTLLSHTGGHASLHTNSFGEDPLGYWLSSVKSMNAYHQPVEGGFDLCKAYLTLGNLMTPTPSRLFGLTDLRSLFTFVCSLEHLKMYTCLRENLESEQLEAILLTVYFRVLPDLLKDSNWHSSQASDFRHIHGLMCSSYPVLLKSVFDPPNSISFGVTV</sequence>
<dbReference type="AlphaFoldDB" id="A0A8T0D561"/>
<proteinExistence type="predicted"/>
<protein>
    <submittedName>
        <fullName evidence="1">Uncharacterized protein</fullName>
    </submittedName>
</protein>
<dbReference type="Proteomes" id="UP000699462">
    <property type="component" value="Unassembled WGS sequence"/>
</dbReference>
<keyword evidence="2" id="KW-1185">Reference proteome</keyword>
<gene>
    <name evidence="1" type="ORF">P879_09978</name>
</gene>
<accession>A0A8T0D561</accession>
<evidence type="ECO:0000313" key="1">
    <source>
        <dbReference type="EMBL" id="KAF8562980.1"/>
    </source>
</evidence>
<name>A0A8T0D561_9TREM</name>
<evidence type="ECO:0000313" key="2">
    <source>
        <dbReference type="Proteomes" id="UP000699462"/>
    </source>
</evidence>
<reference evidence="1 2" key="1">
    <citation type="submission" date="2019-07" db="EMBL/GenBank/DDBJ databases">
        <title>Annotation for the trematode Paragonimus westermani.</title>
        <authorList>
            <person name="Choi Y.-J."/>
        </authorList>
    </citation>
    <scope>NUCLEOTIDE SEQUENCE [LARGE SCALE GENOMIC DNA]</scope>
    <source>
        <strain evidence="1">180907_Pwestermani</strain>
    </source>
</reference>
<organism evidence="1 2">
    <name type="scientific">Paragonimus westermani</name>
    <dbReference type="NCBI Taxonomy" id="34504"/>
    <lineage>
        <taxon>Eukaryota</taxon>
        <taxon>Metazoa</taxon>
        <taxon>Spiralia</taxon>
        <taxon>Lophotrochozoa</taxon>
        <taxon>Platyhelminthes</taxon>
        <taxon>Trematoda</taxon>
        <taxon>Digenea</taxon>
        <taxon>Plagiorchiida</taxon>
        <taxon>Troglotremata</taxon>
        <taxon>Troglotrematidae</taxon>
        <taxon>Paragonimus</taxon>
    </lineage>
</organism>